<evidence type="ECO:0000259" key="3">
    <source>
        <dbReference type="Pfam" id="PF02709"/>
    </source>
</evidence>
<evidence type="ECO:0008006" key="6">
    <source>
        <dbReference type="Google" id="ProtNLM"/>
    </source>
</evidence>
<organism evidence="4 5">
    <name type="scientific">Peribacillus loiseleuriae</name>
    <dbReference type="NCBI Taxonomy" id="1679170"/>
    <lineage>
        <taxon>Bacteria</taxon>
        <taxon>Bacillati</taxon>
        <taxon>Bacillota</taxon>
        <taxon>Bacilli</taxon>
        <taxon>Bacillales</taxon>
        <taxon>Bacillaceae</taxon>
        <taxon>Peribacillus</taxon>
    </lineage>
</organism>
<dbReference type="InterPro" id="IPR029044">
    <property type="entry name" value="Nucleotide-diphossugar_trans"/>
</dbReference>
<gene>
    <name evidence="4" type="ORF">AC625_15620</name>
</gene>
<evidence type="ECO:0000313" key="4">
    <source>
        <dbReference type="EMBL" id="KMY52379.1"/>
    </source>
</evidence>
<protein>
    <recommendedName>
        <fullName evidence="6">Glycosyltransferase 2-like domain-containing protein</fullName>
    </recommendedName>
</protein>
<keyword evidence="5" id="KW-1185">Reference proteome</keyword>
<name>A0A0K9H082_9BACI</name>
<dbReference type="STRING" id="1679170.AC625_15620"/>
<dbReference type="EMBL" id="LFZW01000001">
    <property type="protein sequence ID" value="KMY52379.1"/>
    <property type="molecule type" value="Genomic_DNA"/>
</dbReference>
<dbReference type="OrthoDB" id="9812302at2"/>
<dbReference type="Pfam" id="PF00535">
    <property type="entry name" value="Glycos_transf_2"/>
    <property type="match status" value="1"/>
</dbReference>
<evidence type="ECO:0000313" key="5">
    <source>
        <dbReference type="Proteomes" id="UP000037146"/>
    </source>
</evidence>
<evidence type="ECO:0000256" key="1">
    <source>
        <dbReference type="ARBA" id="ARBA00022679"/>
    </source>
</evidence>
<feature type="domain" description="Galactosyltransferase C-terminal" evidence="3">
    <location>
        <begin position="198"/>
        <end position="254"/>
    </location>
</feature>
<dbReference type="PANTHER" id="PTHR43685">
    <property type="entry name" value="GLYCOSYLTRANSFERASE"/>
    <property type="match status" value="1"/>
</dbReference>
<feature type="domain" description="Glycosyltransferase 2-like" evidence="2">
    <location>
        <begin position="1"/>
        <end position="128"/>
    </location>
</feature>
<reference evidence="5" key="1">
    <citation type="submission" date="2015-07" db="EMBL/GenBank/DDBJ databases">
        <title>Genome sequencing project for genomic taxonomy and phylogenomics of Bacillus-like bacteria.</title>
        <authorList>
            <person name="Liu B."/>
            <person name="Wang J."/>
            <person name="Zhu Y."/>
            <person name="Liu G."/>
            <person name="Chen Q."/>
            <person name="Chen Z."/>
            <person name="Lan J."/>
            <person name="Che J."/>
            <person name="Ge C."/>
            <person name="Shi H."/>
            <person name="Pan Z."/>
            <person name="Liu X."/>
        </authorList>
    </citation>
    <scope>NUCLEOTIDE SEQUENCE [LARGE SCALE GENOMIC DNA]</scope>
    <source>
        <strain evidence="5">FJAT-27997</strain>
    </source>
</reference>
<sequence length="388" mass="45999">MPSFNKYEYVSLSLYCLLKQTFDFSKFEVILIDDCSNDLTPRIPKEFDPPFKFKYVRPSINQGRSRARNLGIKLSEGEVIIFLDGEMLTEPDFIENHYKHHVHDKNVVVCGAMHYRGIYTFLTSNFNRQQWEHINDFVPRDPYFIFPYKEYKKNHQTSNMSFPLITKKDIDENRFKDLSFPNWYFTQVLTNGLNDFGMDLSDFKIPYIAFLTGDVSVGKEQLDKVGYFDESFLGYGAEDWELGYRFYKDGARFIIDPSTFCYHQEHPTSSNNFPEAMGNLYKFMEKFPNFDVLALALEHAPLNFVQIHHVVSQYNELCEKYPQQYREFKETYHRMLFKIVENLKNSQPITKFHESDSILSKILTEQVNEIKAQHWYALAHSFEELYSN</sequence>
<evidence type="ECO:0000259" key="2">
    <source>
        <dbReference type="Pfam" id="PF00535"/>
    </source>
</evidence>
<dbReference type="Gene3D" id="3.90.550.10">
    <property type="entry name" value="Spore Coat Polysaccharide Biosynthesis Protein SpsA, Chain A"/>
    <property type="match status" value="1"/>
</dbReference>
<accession>A0A0K9H082</accession>
<dbReference type="PANTHER" id="PTHR43685:SF2">
    <property type="entry name" value="GLYCOSYLTRANSFERASE 2-LIKE DOMAIN-CONTAINING PROTEIN"/>
    <property type="match status" value="1"/>
</dbReference>
<dbReference type="InterPro" id="IPR027791">
    <property type="entry name" value="Galactosyl_T_C"/>
</dbReference>
<dbReference type="InterPro" id="IPR001173">
    <property type="entry name" value="Glyco_trans_2-like"/>
</dbReference>
<dbReference type="SUPFAM" id="SSF53448">
    <property type="entry name" value="Nucleotide-diphospho-sugar transferases"/>
    <property type="match status" value="1"/>
</dbReference>
<dbReference type="InterPro" id="IPR050834">
    <property type="entry name" value="Glycosyltransf_2"/>
</dbReference>
<proteinExistence type="predicted"/>
<dbReference type="AlphaFoldDB" id="A0A0K9H082"/>
<keyword evidence="1" id="KW-0808">Transferase</keyword>
<dbReference type="GO" id="GO:0016740">
    <property type="term" value="F:transferase activity"/>
    <property type="evidence" value="ECO:0007669"/>
    <property type="project" value="UniProtKB-KW"/>
</dbReference>
<dbReference type="PATRIC" id="fig|1679170.3.peg.3556"/>
<comment type="caution">
    <text evidence="4">The sequence shown here is derived from an EMBL/GenBank/DDBJ whole genome shotgun (WGS) entry which is preliminary data.</text>
</comment>
<dbReference type="Pfam" id="PF02709">
    <property type="entry name" value="Glyco_transf_7C"/>
    <property type="match status" value="1"/>
</dbReference>
<dbReference type="Proteomes" id="UP000037146">
    <property type="component" value="Unassembled WGS sequence"/>
</dbReference>
<dbReference type="CDD" id="cd00761">
    <property type="entry name" value="Glyco_tranf_GTA_type"/>
    <property type="match status" value="1"/>
</dbReference>